<gene>
    <name evidence="5" type="ORF">CLV58_111132</name>
</gene>
<dbReference type="Proteomes" id="UP000238375">
    <property type="component" value="Unassembled WGS sequence"/>
</dbReference>
<dbReference type="InterPro" id="IPR028427">
    <property type="entry name" value="Met_Sox_Rdtase_MsrB"/>
</dbReference>
<dbReference type="NCBIfam" id="TIGR00357">
    <property type="entry name" value="peptide-methionine (R)-S-oxide reductase MsrB"/>
    <property type="match status" value="1"/>
</dbReference>
<dbReference type="EC" id="1.8.4.12" evidence="1"/>
<comment type="caution">
    <text evidence="5">The sequence shown here is derived from an EMBL/GenBank/DDBJ whole genome shotgun (WGS) entry which is preliminary data.</text>
</comment>
<dbReference type="GO" id="GO:0030091">
    <property type="term" value="P:protein repair"/>
    <property type="evidence" value="ECO:0007669"/>
    <property type="project" value="InterPro"/>
</dbReference>
<dbReference type="AlphaFoldDB" id="A0A2T0SUK4"/>
<protein>
    <recommendedName>
        <fullName evidence="1">peptide-methionine (R)-S-oxide reductase</fullName>
        <ecNumber evidence="1">1.8.4.12</ecNumber>
    </recommendedName>
</protein>
<evidence type="ECO:0000313" key="5">
    <source>
        <dbReference type="EMBL" id="PRY37094.1"/>
    </source>
</evidence>
<evidence type="ECO:0000256" key="2">
    <source>
        <dbReference type="ARBA" id="ARBA00023002"/>
    </source>
</evidence>
<dbReference type="GO" id="GO:0005737">
    <property type="term" value="C:cytoplasm"/>
    <property type="evidence" value="ECO:0007669"/>
    <property type="project" value="TreeGrafter"/>
</dbReference>
<evidence type="ECO:0000256" key="1">
    <source>
        <dbReference type="ARBA" id="ARBA00012499"/>
    </source>
</evidence>
<dbReference type="EMBL" id="PVTE01000011">
    <property type="protein sequence ID" value="PRY37094.1"/>
    <property type="molecule type" value="Genomic_DNA"/>
</dbReference>
<dbReference type="GO" id="GO:0033743">
    <property type="term" value="F:peptide-methionine (R)-S-oxide reductase activity"/>
    <property type="evidence" value="ECO:0007669"/>
    <property type="project" value="UniProtKB-EC"/>
</dbReference>
<dbReference type="RefSeq" id="WP_106138568.1">
    <property type="nucleotide sequence ID" value="NZ_PVTE01000011.1"/>
</dbReference>
<evidence type="ECO:0000256" key="3">
    <source>
        <dbReference type="ARBA" id="ARBA00048488"/>
    </source>
</evidence>
<name>A0A2T0SUK4_9BACT</name>
<comment type="catalytic activity">
    <reaction evidence="3">
        <text>L-methionyl-[protein] + [thioredoxin]-disulfide + H2O = L-methionyl-(R)-S-oxide-[protein] + [thioredoxin]-dithiol</text>
        <dbReference type="Rhea" id="RHEA:24164"/>
        <dbReference type="Rhea" id="RHEA-COMP:10698"/>
        <dbReference type="Rhea" id="RHEA-COMP:10700"/>
        <dbReference type="Rhea" id="RHEA-COMP:12313"/>
        <dbReference type="Rhea" id="RHEA-COMP:12314"/>
        <dbReference type="ChEBI" id="CHEBI:15377"/>
        <dbReference type="ChEBI" id="CHEBI:16044"/>
        <dbReference type="ChEBI" id="CHEBI:29950"/>
        <dbReference type="ChEBI" id="CHEBI:45764"/>
        <dbReference type="ChEBI" id="CHEBI:50058"/>
        <dbReference type="EC" id="1.8.4.12"/>
    </reaction>
</comment>
<dbReference type="InterPro" id="IPR011057">
    <property type="entry name" value="Mss4-like_sf"/>
</dbReference>
<dbReference type="Pfam" id="PF01641">
    <property type="entry name" value="SelR"/>
    <property type="match status" value="1"/>
</dbReference>
<evidence type="ECO:0000313" key="6">
    <source>
        <dbReference type="Proteomes" id="UP000238375"/>
    </source>
</evidence>
<dbReference type="SUPFAM" id="SSF51316">
    <property type="entry name" value="Mss4-like"/>
    <property type="match status" value="1"/>
</dbReference>
<dbReference type="OrthoDB" id="4174719at2"/>
<dbReference type="Gene3D" id="2.170.150.20">
    <property type="entry name" value="Peptide methionine sulfoxide reductase"/>
    <property type="match status" value="1"/>
</dbReference>
<sequence length="174" mass="19143">MRSTTLFLVIAVLLVGGLWGYGTYIAKPRPPHQRPTGTTSPGDRRVVKSDADWKKQLDRSAYTVLRENGTEWAGSSPLTDEHRPGTFVCAACHNPLFRSTAKFESGTGWPSFYAPILSNAVYTEPDGNRTEVRCAVCDGHLGHVFEDGPDPTGLRYCMNGVAMQFIPVGRKQIN</sequence>
<dbReference type="InterPro" id="IPR002579">
    <property type="entry name" value="Met_Sox_Rdtase_MsrB_dom"/>
</dbReference>
<accession>A0A2T0SUK4</accession>
<organism evidence="5 6">
    <name type="scientific">Spirosoma oryzae</name>
    <dbReference type="NCBI Taxonomy" id="1469603"/>
    <lineage>
        <taxon>Bacteria</taxon>
        <taxon>Pseudomonadati</taxon>
        <taxon>Bacteroidota</taxon>
        <taxon>Cytophagia</taxon>
        <taxon>Cytophagales</taxon>
        <taxon>Cytophagaceae</taxon>
        <taxon>Spirosoma</taxon>
    </lineage>
</organism>
<dbReference type="PROSITE" id="PS51790">
    <property type="entry name" value="MSRB"/>
    <property type="match status" value="1"/>
</dbReference>
<evidence type="ECO:0000259" key="4">
    <source>
        <dbReference type="PROSITE" id="PS51790"/>
    </source>
</evidence>
<feature type="domain" description="MsrB" evidence="4">
    <location>
        <begin position="50"/>
        <end position="168"/>
    </location>
</feature>
<keyword evidence="2" id="KW-0560">Oxidoreductase</keyword>
<dbReference type="PANTHER" id="PTHR10173:SF57">
    <property type="entry name" value="PEPTIDE-METHIONINE (R)-S-OXIDE REDUCTASE"/>
    <property type="match status" value="1"/>
</dbReference>
<reference evidence="5 6" key="1">
    <citation type="submission" date="2018-03" db="EMBL/GenBank/DDBJ databases">
        <title>Genomic Encyclopedia of Archaeal and Bacterial Type Strains, Phase II (KMG-II): from individual species to whole genera.</title>
        <authorList>
            <person name="Goeker M."/>
        </authorList>
    </citation>
    <scope>NUCLEOTIDE SEQUENCE [LARGE SCALE GENOMIC DNA]</scope>
    <source>
        <strain evidence="5 6">DSM 28354</strain>
    </source>
</reference>
<keyword evidence="6" id="KW-1185">Reference proteome</keyword>
<dbReference type="GO" id="GO:0006979">
    <property type="term" value="P:response to oxidative stress"/>
    <property type="evidence" value="ECO:0007669"/>
    <property type="project" value="InterPro"/>
</dbReference>
<dbReference type="PANTHER" id="PTHR10173">
    <property type="entry name" value="METHIONINE SULFOXIDE REDUCTASE"/>
    <property type="match status" value="1"/>
</dbReference>
<proteinExistence type="predicted"/>